<accession>A0A6J5ZMV1</accession>
<organism evidence="5">
    <name type="scientific">freshwater metagenome</name>
    <dbReference type="NCBI Taxonomy" id="449393"/>
    <lineage>
        <taxon>unclassified sequences</taxon>
        <taxon>metagenomes</taxon>
        <taxon>ecological metagenomes</taxon>
    </lineage>
</organism>
<dbReference type="GO" id="GO:0016746">
    <property type="term" value="F:acyltransferase activity"/>
    <property type="evidence" value="ECO:0007669"/>
    <property type="project" value="UniProtKB-KW"/>
</dbReference>
<dbReference type="Pfam" id="PF18313">
    <property type="entry name" value="TLP1_add_C"/>
    <property type="match status" value="1"/>
</dbReference>
<keyword evidence="2" id="KW-0808">Transferase</keyword>
<dbReference type="EMBL" id="CAESAN010000034">
    <property type="protein sequence ID" value="CAB4340863.1"/>
    <property type="molecule type" value="Genomic_DNA"/>
</dbReference>
<dbReference type="PANTHER" id="PTHR18919">
    <property type="entry name" value="ACETYL-COA C-ACYLTRANSFERASE"/>
    <property type="match status" value="1"/>
</dbReference>
<dbReference type="PANTHER" id="PTHR18919:SF139">
    <property type="entry name" value="THIOLASE-LIKE PROTEIN TYPE 1 ADDITIONAL C-TERMINAL DOMAIN-CONTAINING PROTEIN"/>
    <property type="match status" value="1"/>
</dbReference>
<evidence type="ECO:0000256" key="1">
    <source>
        <dbReference type="ARBA" id="ARBA00010982"/>
    </source>
</evidence>
<dbReference type="AlphaFoldDB" id="A0A6J5ZMV1"/>
<protein>
    <submittedName>
        <fullName evidence="5">Unannotated protein</fullName>
    </submittedName>
</protein>
<dbReference type="InterPro" id="IPR040771">
    <property type="entry name" value="TLP1_add_C"/>
</dbReference>
<proteinExistence type="inferred from homology"/>
<sequence>MANDSRRPVITGVAQATWRDGNAPDPIMMCAEVIAAAMQDAGGGDLLSRVDAIGVVDIASRRWSDPAALVASAMGITPKLTMRTELGGDGPLRLIAELSSRIAAGELDCAVVCGAEALSTLAQSMRSGSEPSWSPLDDESEPDVLVGSDRFPATEAEAAANMIAPIIVYPLFEHALWAEQGGTIEEHRGRLGQLWARFSKVAEDNPHAWARDFPGAAEIATPAPGNRLVTLPYTKLLNSNIQTDQAAAVILCSEETARELGVPRDRWVFPLGFGHAEEHWFVSSRDRLDRSPALGIAAAGALEAAGLGLGDVAHLDIYSCFPSAVQLACKELGIDPWSESRPLTVTGGLSFAGGPGNNYATHAVCSMVERLREDPGATGMTTAVGWYMTKHAAALFSASPPERPLSTFDGRKAAASLPSREMAGDRSGVAAAETATLVYDREGSATVATLTGIFEDGARAVAQSTEPELLKLIGNEQVAGRDLAFAGDGTASVV</sequence>
<dbReference type="SUPFAM" id="SSF53901">
    <property type="entry name" value="Thiolase-like"/>
    <property type="match status" value="2"/>
</dbReference>
<feature type="domain" description="Thiolase-like protein type 1 additional C-terminal" evidence="4">
    <location>
        <begin position="416"/>
        <end position="490"/>
    </location>
</feature>
<evidence type="ECO:0000313" key="5">
    <source>
        <dbReference type="EMBL" id="CAB4340863.1"/>
    </source>
</evidence>
<evidence type="ECO:0000259" key="4">
    <source>
        <dbReference type="Pfam" id="PF18313"/>
    </source>
</evidence>
<comment type="similarity">
    <text evidence="1">Belongs to the thiolase-like superfamily. Thiolase family.</text>
</comment>
<gene>
    <name evidence="5" type="ORF">UFOPK3547_00562</name>
</gene>
<evidence type="ECO:0000256" key="2">
    <source>
        <dbReference type="ARBA" id="ARBA00022679"/>
    </source>
</evidence>
<reference evidence="5" key="1">
    <citation type="submission" date="2020-05" db="EMBL/GenBank/DDBJ databases">
        <authorList>
            <person name="Chiriac C."/>
            <person name="Salcher M."/>
            <person name="Ghai R."/>
            <person name="Kavagutti S V."/>
        </authorList>
    </citation>
    <scope>NUCLEOTIDE SEQUENCE</scope>
</reference>
<evidence type="ECO:0000256" key="3">
    <source>
        <dbReference type="ARBA" id="ARBA00023315"/>
    </source>
</evidence>
<name>A0A6J5ZMV1_9ZZZZ</name>
<keyword evidence="3" id="KW-0012">Acyltransferase</keyword>
<dbReference type="Gene3D" id="3.40.47.10">
    <property type="match status" value="1"/>
</dbReference>
<dbReference type="Gene3D" id="2.40.50.840">
    <property type="match status" value="1"/>
</dbReference>
<dbReference type="InterPro" id="IPR016039">
    <property type="entry name" value="Thiolase-like"/>
</dbReference>